<feature type="transmembrane region" description="Helical" evidence="1">
    <location>
        <begin position="105"/>
        <end position="126"/>
    </location>
</feature>
<evidence type="ECO:0000313" key="2">
    <source>
        <dbReference type="EMBL" id="MFD2236960.1"/>
    </source>
</evidence>
<evidence type="ECO:0000256" key="1">
    <source>
        <dbReference type="SAM" id="Phobius"/>
    </source>
</evidence>
<evidence type="ECO:0000313" key="3">
    <source>
        <dbReference type="Proteomes" id="UP001597371"/>
    </source>
</evidence>
<keyword evidence="1" id="KW-1133">Transmembrane helix</keyword>
<dbReference type="EMBL" id="JBHUIJ010000005">
    <property type="protein sequence ID" value="MFD2236960.1"/>
    <property type="molecule type" value="Genomic_DNA"/>
</dbReference>
<dbReference type="RefSeq" id="WP_245195710.1">
    <property type="nucleotide sequence ID" value="NZ_CP072611.1"/>
</dbReference>
<organism evidence="2 3">
    <name type="scientific">Aureimonas populi</name>
    <dbReference type="NCBI Taxonomy" id="1701758"/>
    <lineage>
        <taxon>Bacteria</taxon>
        <taxon>Pseudomonadati</taxon>
        <taxon>Pseudomonadota</taxon>
        <taxon>Alphaproteobacteria</taxon>
        <taxon>Hyphomicrobiales</taxon>
        <taxon>Aurantimonadaceae</taxon>
        <taxon>Aureimonas</taxon>
    </lineage>
</organism>
<sequence length="193" mass="20152">MADILRYFSGAARLMAGKPDGLKRLDLTADGFWGSFAALLVALPPLALSWIEYERVERAVPPPETSAFGLYGAHLFADATAWLFPILVLMLIARPAGFSRKLVPLVVSLNWGSALVAWALSPLWLALLMAGPSQAGSLLAPLAVLGAMVLTVRLVACAMAADLIVASAIVLVTVVASLIAYAAVADVTGIALV</sequence>
<proteinExistence type="predicted"/>
<name>A0ABW5CI45_9HYPH</name>
<dbReference type="Proteomes" id="UP001597371">
    <property type="component" value="Unassembled WGS sequence"/>
</dbReference>
<feature type="transmembrane region" description="Helical" evidence="1">
    <location>
        <begin position="163"/>
        <end position="184"/>
    </location>
</feature>
<keyword evidence="1" id="KW-0472">Membrane</keyword>
<feature type="transmembrane region" description="Helical" evidence="1">
    <location>
        <begin position="138"/>
        <end position="156"/>
    </location>
</feature>
<evidence type="ECO:0008006" key="4">
    <source>
        <dbReference type="Google" id="ProtNLM"/>
    </source>
</evidence>
<keyword evidence="1" id="KW-0812">Transmembrane</keyword>
<feature type="transmembrane region" description="Helical" evidence="1">
    <location>
        <begin position="71"/>
        <end position="93"/>
    </location>
</feature>
<accession>A0ABW5CI45</accession>
<feature type="transmembrane region" description="Helical" evidence="1">
    <location>
        <begin position="32"/>
        <end position="51"/>
    </location>
</feature>
<reference evidence="3" key="1">
    <citation type="journal article" date="2019" name="Int. J. Syst. Evol. Microbiol.">
        <title>The Global Catalogue of Microorganisms (GCM) 10K type strain sequencing project: providing services to taxonomists for standard genome sequencing and annotation.</title>
        <authorList>
            <consortium name="The Broad Institute Genomics Platform"/>
            <consortium name="The Broad Institute Genome Sequencing Center for Infectious Disease"/>
            <person name="Wu L."/>
            <person name="Ma J."/>
        </authorList>
    </citation>
    <scope>NUCLEOTIDE SEQUENCE [LARGE SCALE GENOMIC DNA]</scope>
    <source>
        <strain evidence="3">ZS-35-S2</strain>
    </source>
</reference>
<protein>
    <recommendedName>
        <fullName evidence="4">Transporter</fullName>
    </recommendedName>
</protein>
<comment type="caution">
    <text evidence="2">The sequence shown here is derived from an EMBL/GenBank/DDBJ whole genome shotgun (WGS) entry which is preliminary data.</text>
</comment>
<keyword evidence="3" id="KW-1185">Reference proteome</keyword>
<gene>
    <name evidence="2" type="ORF">ACFSKQ_05700</name>
</gene>